<dbReference type="HOGENOM" id="CLU_018884_4_1_5"/>
<evidence type="ECO:0000256" key="2">
    <source>
        <dbReference type="ARBA" id="ARBA00023004"/>
    </source>
</evidence>
<evidence type="ECO:0000256" key="4">
    <source>
        <dbReference type="ARBA" id="ARBA00023239"/>
    </source>
</evidence>
<evidence type="ECO:0000256" key="8">
    <source>
        <dbReference type="RuleBase" id="RU000607"/>
    </source>
</evidence>
<evidence type="ECO:0000256" key="1">
    <source>
        <dbReference type="ARBA" id="ARBA00007718"/>
    </source>
</evidence>
<comment type="subcellular location">
    <subcellularLocation>
        <location evidence="7 8">Cytoplasm</location>
    </subcellularLocation>
</comment>
<evidence type="ECO:0000256" key="6">
    <source>
        <dbReference type="ARBA" id="ARBA00024536"/>
    </source>
</evidence>
<comment type="catalytic activity">
    <reaction evidence="6">
        <text>Fe-coproporphyrin III + 2 H(+) = coproporphyrin III + Fe(2+)</text>
        <dbReference type="Rhea" id="RHEA:49572"/>
        <dbReference type="ChEBI" id="CHEBI:15378"/>
        <dbReference type="ChEBI" id="CHEBI:29033"/>
        <dbReference type="ChEBI" id="CHEBI:68438"/>
        <dbReference type="ChEBI" id="CHEBI:131725"/>
        <dbReference type="EC" id="4.99.1.9"/>
    </reaction>
    <physiologicalReaction direction="right-to-left" evidence="6">
        <dbReference type="Rhea" id="RHEA:49574"/>
    </physiologicalReaction>
</comment>
<keyword evidence="3 7" id="KW-0350">Heme biosynthesis</keyword>
<evidence type="ECO:0000313" key="9">
    <source>
        <dbReference type="EMBL" id="CDO59775.1"/>
    </source>
</evidence>
<dbReference type="PROSITE" id="PS00534">
    <property type="entry name" value="FERROCHELATASE"/>
    <property type="match status" value="1"/>
</dbReference>
<dbReference type="EMBL" id="HG966617">
    <property type="protein sequence ID" value="CDO59775.1"/>
    <property type="molecule type" value="Genomic_DNA"/>
</dbReference>
<dbReference type="AlphaFoldDB" id="X5MLT9"/>
<evidence type="ECO:0000256" key="7">
    <source>
        <dbReference type="HAMAP-Rule" id="MF_00323"/>
    </source>
</evidence>
<feature type="binding site" evidence="7">
    <location>
        <position position="190"/>
    </location>
    <ligand>
        <name>Fe(2+)</name>
        <dbReference type="ChEBI" id="CHEBI:29033"/>
    </ligand>
</feature>
<dbReference type="HAMAP" id="MF_00323">
    <property type="entry name" value="Ferrochelatase"/>
    <property type="match status" value="1"/>
</dbReference>
<organism evidence="9 10">
    <name type="scientific">Candidatus Phaeomarinibacter ectocarpi</name>
    <dbReference type="NCBI Taxonomy" id="1458461"/>
    <lineage>
        <taxon>Bacteria</taxon>
        <taxon>Pseudomonadati</taxon>
        <taxon>Pseudomonadota</taxon>
        <taxon>Alphaproteobacteria</taxon>
        <taxon>Hyphomicrobiales</taxon>
        <taxon>Parvibaculaceae</taxon>
        <taxon>Candidatus Phaeomarinibacter</taxon>
    </lineage>
</organism>
<dbReference type="InterPro" id="IPR033659">
    <property type="entry name" value="Ferrochelatase_N"/>
</dbReference>
<sequence length="340" mass="36731">MKRAVVLFNLGGPDQLSSVQPFLFNLFSDKAIIGLPQPLRWLVAKLISTRRAPVAQEIYGHIGGKSPLLELTQAQATALETALNAENPVDDFKVVIAMRYWHPFAAEAIGELKAFGPDEVTLLPLYPQFSTTTTGSSVLDWEKQAREHDFAVHTKTVCCYPTDRIYVAAHADLLRSYVSEPNTRVLFSAHGLPKKVVDGGDPYQWQVEQTVAATVSALGQSDLDYVTCYQSRVGPLEWIGPSTDDEIERAGQEGKSLVVVPIAFVSEHSETLVELDIEYAELAEKAGVVSYKRVPALGTNPHYVEALKAAVLGAGDGVAPAGGRRICPGTCGKCPAKAAA</sequence>
<evidence type="ECO:0000256" key="3">
    <source>
        <dbReference type="ARBA" id="ARBA00023133"/>
    </source>
</evidence>
<keyword evidence="5 7" id="KW-0627">Porphyrin biosynthesis</keyword>
<dbReference type="Pfam" id="PF00762">
    <property type="entry name" value="Ferrochelatase"/>
    <property type="match status" value="1"/>
</dbReference>
<dbReference type="CDD" id="cd00419">
    <property type="entry name" value="Ferrochelatase_C"/>
    <property type="match status" value="1"/>
</dbReference>
<reference evidence="9 10" key="1">
    <citation type="journal article" date="2014" name="Front. Genet.">
        <title>Genome and metabolic network of "Candidatus Phaeomarinobacter ectocarpi" Ec32, a new candidate genus of Alphaproteobacteria frequently associated with brown algae.</title>
        <authorList>
            <person name="Dittami S.M."/>
            <person name="Barbeyron T."/>
            <person name="Boyen C."/>
            <person name="Cambefort J."/>
            <person name="Collet G."/>
            <person name="Delage L."/>
            <person name="Gobet A."/>
            <person name="Groisillier A."/>
            <person name="Leblanc C."/>
            <person name="Michel G."/>
            <person name="Scornet D."/>
            <person name="Siegel A."/>
            <person name="Tapia J.E."/>
            <person name="Tonon T."/>
        </authorList>
    </citation>
    <scope>NUCLEOTIDE SEQUENCE [LARGE SCALE GENOMIC DNA]</scope>
    <source>
        <strain evidence="9 10">Ec32</strain>
    </source>
</reference>
<proteinExistence type="inferred from homology"/>
<keyword evidence="10" id="KW-1185">Reference proteome</keyword>
<comment type="similarity">
    <text evidence="1 7 8">Belongs to the ferrochelatase family.</text>
</comment>
<comment type="catalytic activity">
    <reaction evidence="7 8">
        <text>heme b + 2 H(+) = protoporphyrin IX + Fe(2+)</text>
        <dbReference type="Rhea" id="RHEA:22584"/>
        <dbReference type="ChEBI" id="CHEBI:15378"/>
        <dbReference type="ChEBI" id="CHEBI:29033"/>
        <dbReference type="ChEBI" id="CHEBI:57306"/>
        <dbReference type="ChEBI" id="CHEBI:60344"/>
        <dbReference type="EC" id="4.98.1.1"/>
    </reaction>
</comment>
<dbReference type="UniPathway" id="UPA00252">
    <property type="reaction ID" value="UER00325"/>
</dbReference>
<dbReference type="NCBIfam" id="TIGR00109">
    <property type="entry name" value="hemH"/>
    <property type="match status" value="1"/>
</dbReference>
<keyword evidence="4 7" id="KW-0456">Lyase</keyword>
<dbReference type="GO" id="GO:0046872">
    <property type="term" value="F:metal ion binding"/>
    <property type="evidence" value="ECO:0007669"/>
    <property type="project" value="UniProtKB-KW"/>
</dbReference>
<accession>X5MLT9</accession>
<protein>
    <recommendedName>
        <fullName evidence="7 8">Ferrochelatase</fullName>
        <ecNumber evidence="7 8">4.98.1.1</ecNumber>
    </recommendedName>
    <alternativeName>
        <fullName evidence="7">Heme synthase</fullName>
    </alternativeName>
    <alternativeName>
        <fullName evidence="7">Protoheme ferro-lyase</fullName>
    </alternativeName>
</protein>
<dbReference type="PATRIC" id="fig|1458461.3.peg.1560"/>
<evidence type="ECO:0000256" key="5">
    <source>
        <dbReference type="ARBA" id="ARBA00023244"/>
    </source>
</evidence>
<dbReference type="OrthoDB" id="9809741at2"/>
<keyword evidence="2 7" id="KW-0408">Iron</keyword>
<dbReference type="InterPro" id="IPR033644">
    <property type="entry name" value="Ferrochelatase_C"/>
</dbReference>
<dbReference type="InterPro" id="IPR019772">
    <property type="entry name" value="Ferrochelatase_AS"/>
</dbReference>
<evidence type="ECO:0000313" key="10">
    <source>
        <dbReference type="Proteomes" id="UP000032160"/>
    </source>
</evidence>
<dbReference type="InterPro" id="IPR001015">
    <property type="entry name" value="Ferrochelatase"/>
</dbReference>
<comment type="pathway">
    <text evidence="7 8">Porphyrin-containing compound metabolism; protoheme biosynthesis; protoheme from protoporphyrin-IX: step 1/1.</text>
</comment>
<dbReference type="PANTHER" id="PTHR11108">
    <property type="entry name" value="FERROCHELATASE"/>
    <property type="match status" value="1"/>
</dbReference>
<dbReference type="Proteomes" id="UP000032160">
    <property type="component" value="Chromosome I"/>
</dbReference>
<dbReference type="EC" id="4.98.1.1" evidence="7 8"/>
<dbReference type="KEGG" id="pect:BN1012_Phect1561"/>
<feature type="binding site" evidence="7">
    <location>
        <position position="270"/>
    </location>
    <ligand>
        <name>Fe(2+)</name>
        <dbReference type="ChEBI" id="CHEBI:29033"/>
    </ligand>
</feature>
<dbReference type="STRING" id="1458461.BN1012_Phect1561"/>
<keyword evidence="7" id="KW-0479">Metal-binding</keyword>
<keyword evidence="7 8" id="KW-0963">Cytoplasm</keyword>
<dbReference type="PANTHER" id="PTHR11108:SF1">
    <property type="entry name" value="FERROCHELATASE, MITOCHONDRIAL"/>
    <property type="match status" value="1"/>
</dbReference>
<dbReference type="RefSeq" id="WP_043950325.1">
    <property type="nucleotide sequence ID" value="NZ_HG966617.1"/>
</dbReference>
<dbReference type="GO" id="GO:0005737">
    <property type="term" value="C:cytoplasm"/>
    <property type="evidence" value="ECO:0007669"/>
    <property type="project" value="UniProtKB-SubCell"/>
</dbReference>
<dbReference type="CDD" id="cd03411">
    <property type="entry name" value="Ferrochelatase_N"/>
    <property type="match status" value="1"/>
</dbReference>
<dbReference type="GO" id="GO:0006783">
    <property type="term" value="P:heme biosynthetic process"/>
    <property type="evidence" value="ECO:0007669"/>
    <property type="project" value="UniProtKB-UniRule"/>
</dbReference>
<name>X5MLT9_9HYPH</name>
<dbReference type="Gene3D" id="3.40.50.1400">
    <property type="match status" value="2"/>
</dbReference>
<comment type="function">
    <text evidence="7 8">Catalyzes the ferrous insertion into protoporphyrin IX.</text>
</comment>
<dbReference type="SUPFAM" id="SSF53800">
    <property type="entry name" value="Chelatase"/>
    <property type="match status" value="1"/>
</dbReference>
<dbReference type="GO" id="GO:0004325">
    <property type="term" value="F:ferrochelatase activity"/>
    <property type="evidence" value="ECO:0007669"/>
    <property type="project" value="UniProtKB-UniRule"/>
</dbReference>
<gene>
    <name evidence="7" type="primary">hemH</name>
    <name evidence="9" type="ORF">BN1012_Phect1561</name>
</gene>